<dbReference type="Proteomes" id="UP000199675">
    <property type="component" value="Unassembled WGS sequence"/>
</dbReference>
<dbReference type="EMBL" id="FNNE01000012">
    <property type="protein sequence ID" value="SDX65498.1"/>
    <property type="molecule type" value="Genomic_DNA"/>
</dbReference>
<dbReference type="AlphaFoldDB" id="A0A1H3DHA1"/>
<reference evidence="1 2" key="1">
    <citation type="submission" date="2016-10" db="EMBL/GenBank/DDBJ databases">
        <authorList>
            <person name="de Groot N.N."/>
        </authorList>
    </citation>
    <scope>NUCLEOTIDE SEQUENCE [LARGE SCALE GENOMIC DNA]</scope>
    <source>
        <strain evidence="1 2">CGMCC 1.7059</strain>
    </source>
</reference>
<organism evidence="1 2">
    <name type="scientific">Marinobacter mobilis</name>
    <dbReference type="NCBI Taxonomy" id="488533"/>
    <lineage>
        <taxon>Bacteria</taxon>
        <taxon>Pseudomonadati</taxon>
        <taxon>Pseudomonadota</taxon>
        <taxon>Gammaproteobacteria</taxon>
        <taxon>Pseudomonadales</taxon>
        <taxon>Marinobacteraceae</taxon>
        <taxon>Marinobacter</taxon>
    </lineage>
</organism>
<accession>A0A1H3DHA1</accession>
<proteinExistence type="predicted"/>
<sequence>MNRPMKRLTVYSEQPDKALLVKSLIQMDLLSKQTRRLSLYL</sequence>
<keyword evidence="2" id="KW-1185">Reference proteome</keyword>
<protein>
    <submittedName>
        <fullName evidence="1">Uncharacterized protein</fullName>
    </submittedName>
</protein>
<evidence type="ECO:0000313" key="1">
    <source>
        <dbReference type="EMBL" id="SDX65498.1"/>
    </source>
</evidence>
<name>A0A1H3DHA1_9GAMM</name>
<gene>
    <name evidence="1" type="ORF">SAMN04487960_11281</name>
</gene>
<dbReference type="STRING" id="488533.SAMN04487960_11281"/>
<evidence type="ECO:0000313" key="2">
    <source>
        <dbReference type="Proteomes" id="UP000199675"/>
    </source>
</evidence>